<feature type="compositionally biased region" description="Basic and acidic residues" evidence="1">
    <location>
        <begin position="456"/>
        <end position="469"/>
    </location>
</feature>
<feature type="compositionally biased region" description="Gly residues" evidence="1">
    <location>
        <begin position="1"/>
        <end position="11"/>
    </location>
</feature>
<feature type="compositionally biased region" description="Basic and acidic residues" evidence="1">
    <location>
        <begin position="433"/>
        <end position="447"/>
    </location>
</feature>
<evidence type="ECO:0000256" key="1">
    <source>
        <dbReference type="SAM" id="MobiDB-lite"/>
    </source>
</evidence>
<reference evidence="2" key="1">
    <citation type="journal article" date="2015" name="PLoS ONE">
        <title>Comprehensive Evaluation of Toxoplasma gondii VEG and Neospora caninum LIV Genomes with Tachyzoite Stage Transcriptome and Proteome Defines Novel Transcript Features.</title>
        <authorList>
            <person name="Ramaprasad A."/>
            <person name="Mourier T."/>
            <person name="Naeem R."/>
            <person name="Malas T.B."/>
            <person name="Moussa E."/>
            <person name="Panigrahi A."/>
            <person name="Vermont S.J."/>
            <person name="Otto T.D."/>
            <person name="Wastling J."/>
            <person name="Pain A."/>
        </authorList>
    </citation>
    <scope>NUCLEOTIDE SEQUENCE</scope>
    <source>
        <strain evidence="2">VEG</strain>
    </source>
</reference>
<feature type="region of interest" description="Disordered" evidence="1">
    <location>
        <begin position="902"/>
        <end position="940"/>
    </location>
</feature>
<proteinExistence type="predicted"/>
<feature type="compositionally biased region" description="Basic and acidic residues" evidence="1">
    <location>
        <begin position="262"/>
        <end position="272"/>
    </location>
</feature>
<feature type="region of interest" description="Disordered" evidence="1">
    <location>
        <begin position="421"/>
        <end position="488"/>
    </location>
</feature>
<feature type="compositionally biased region" description="Basic and acidic residues" evidence="1">
    <location>
        <begin position="912"/>
        <end position="922"/>
    </location>
</feature>
<accession>A0A0F7V416</accession>
<feature type="region of interest" description="Disordered" evidence="1">
    <location>
        <begin position="813"/>
        <end position="842"/>
    </location>
</feature>
<gene>
    <name evidence="2" type="ORF">BN1205_083140</name>
</gene>
<name>A0A0F7V416_TOXGV</name>
<feature type="compositionally biased region" description="Basic and acidic residues" evidence="1">
    <location>
        <begin position="813"/>
        <end position="823"/>
    </location>
</feature>
<feature type="compositionally biased region" description="Polar residues" evidence="1">
    <location>
        <begin position="14"/>
        <end position="26"/>
    </location>
</feature>
<feature type="region of interest" description="Disordered" evidence="1">
    <location>
        <begin position="202"/>
        <end position="272"/>
    </location>
</feature>
<dbReference type="AlphaFoldDB" id="A0A0F7V416"/>
<evidence type="ECO:0000313" key="2">
    <source>
        <dbReference type="EMBL" id="CEL75926.1"/>
    </source>
</evidence>
<sequence>MAAPGGKGGGKANSKATPKGSSSGGRTDTKGVANPQGKAAGSGKKNNRDIDRNPLLGITLEPEVACSLAVKPPTIHSATVVLVLDEEKPSSDPSRGNAETGEIATQLRVSLENLQNAHGRPQTAQNDEEALPEIVLITLEDVFEYGRAKSLLIQDAKAKLGSEMKEEDFARSLAQARAEYLSAVERRRLNILQKDALEQSLSKECESSQPSVSLGEAPSLSGGNRRTTEENRTPLKESLASDTGAVPRNLQLGETHVSGQPRGDEERTDEERDAVVDQIDVLFVLLEVPWSPELCAALSEKRLAVDLILFLTPKSVTELREYSSFDRLPTDLHLFYQTINQALPGSEFSRTAMETIPNFRQQESLAQPWSLIARKSLQVMQEKAAFSVFLSQTRRVEAAKFLEPTLGLPGDAFLRAKAGPSVAGLGSGRRGGKKEEEQELSTHDDDKKKKKKKTSGKKEQDALDRDRSSAHSGDVGIRGGDPGKPLPSLSENRLVYDALFSSIAAEHQDSALFLHCVMEQVQENVTSQISAAVPDGEGGRPEGPSETAGKNTAAKETRPQGLNSLNHTAFVAYRDRAQRRLKGQKLEEGKESLEDISGELYGSVRVLPGSLSREVSALAVPPSRRVAVLCRVYPFFPELPPKQTDHLLLLLEFEFLLKSLFPNASTPSLSVSRTFHEQLTPPQLIDTLSETLRTPGMYIAQRYVPRSDTLLLALYHRPRPGCVLSHEWESLEMVPVPSLYEFLSFHRLSRDTEEYQTPTCLADLDRERHGNLRLLEQTLMPHDDSVISVATGTSGAGRLFPFPNLEKLEFEERLEQQQETEKLKRPRLRKHAEETDAGTEVRREPRFCPEPLHASRSVSVTRPSTSSTFFLREDQAFAEACEELRVFLEAGVQASLALLAAPQGASQPGKEAAGKDREKEKTGLVSSSRQEPEESQKGPVVEDVDLARKNIFWLETASLASFVSHFEDQTRLHIAAHTVELMDAGRSGRTLLAEEVQNARAAVALTFPTGSVVQVTPDGSIWEGNDAALWKRLKQSYGYKKTDPRCLDESGNRHKDSRLRLLALAHAHVSVHPCKVISLYHAPSFLCMNACFCMCARILTSVHRSRDLDMHVRI</sequence>
<dbReference type="EMBL" id="LN714499">
    <property type="protein sequence ID" value="CEL75926.1"/>
    <property type="molecule type" value="Genomic_DNA"/>
</dbReference>
<feature type="compositionally biased region" description="Basic and acidic residues" evidence="1">
    <location>
        <begin position="226"/>
        <end position="235"/>
    </location>
</feature>
<protein>
    <submittedName>
        <fullName evidence="2">Uncharacterized protein</fullName>
    </submittedName>
</protein>
<feature type="compositionally biased region" description="Basic and acidic residues" evidence="1">
    <location>
        <begin position="831"/>
        <end position="842"/>
    </location>
</feature>
<organism evidence="2">
    <name type="scientific">Toxoplasma gondii (strain ATCC 50861 / VEG)</name>
    <dbReference type="NCBI Taxonomy" id="432359"/>
    <lineage>
        <taxon>Eukaryota</taxon>
        <taxon>Sar</taxon>
        <taxon>Alveolata</taxon>
        <taxon>Apicomplexa</taxon>
        <taxon>Conoidasida</taxon>
        <taxon>Coccidia</taxon>
        <taxon>Eucoccidiorida</taxon>
        <taxon>Eimeriorina</taxon>
        <taxon>Sarcocystidae</taxon>
        <taxon>Toxoplasma</taxon>
    </lineage>
</organism>
<feature type="region of interest" description="Disordered" evidence="1">
    <location>
        <begin position="531"/>
        <end position="561"/>
    </location>
</feature>
<feature type="region of interest" description="Disordered" evidence="1">
    <location>
        <begin position="1"/>
        <end position="54"/>
    </location>
</feature>